<reference evidence="3" key="1">
    <citation type="submission" date="2017-02" db="EMBL/GenBank/DDBJ databases">
        <authorList>
            <person name="Daims H."/>
        </authorList>
    </citation>
    <scope>NUCLEOTIDE SEQUENCE [LARGE SCALE GENOMIC DNA]</scope>
</reference>
<dbReference type="EMBL" id="FUKI01000131">
    <property type="protein sequence ID" value="SJM94480.1"/>
    <property type="molecule type" value="Genomic_DNA"/>
</dbReference>
<evidence type="ECO:0000313" key="3">
    <source>
        <dbReference type="Proteomes" id="UP000195667"/>
    </source>
</evidence>
<evidence type="ECO:0000313" key="2">
    <source>
        <dbReference type="EMBL" id="SJM94480.1"/>
    </source>
</evidence>
<dbReference type="InterPro" id="IPR001303">
    <property type="entry name" value="Aldolase_II/adducin_N"/>
</dbReference>
<gene>
    <name evidence="2" type="ORF">CRENPOLYSF1_540050</name>
</gene>
<dbReference type="Pfam" id="PF00596">
    <property type="entry name" value="Aldolase_II"/>
    <property type="match status" value="1"/>
</dbReference>
<keyword evidence="3" id="KW-1185">Reference proteome</keyword>
<protein>
    <recommendedName>
        <fullName evidence="1">Class II aldolase/adducin N-terminal domain-containing protein</fullName>
    </recommendedName>
</protein>
<feature type="domain" description="Class II aldolase/adducin N-terminal" evidence="1">
    <location>
        <begin position="125"/>
        <end position="267"/>
    </location>
</feature>
<accession>A0A1R4HF05</accession>
<dbReference type="Proteomes" id="UP000195667">
    <property type="component" value="Unassembled WGS sequence"/>
</dbReference>
<dbReference type="AlphaFoldDB" id="A0A1R4HF05"/>
<evidence type="ECO:0000259" key="1">
    <source>
        <dbReference type="Pfam" id="PF00596"/>
    </source>
</evidence>
<name>A0A1R4HF05_9GAMM</name>
<sequence length="275" mass="31634">MVLFLVTSLADLEQLRNLRFPDSVQKVVAYFFTGTEFSWINDANYRRPYKARSFFLICADQFTESLIYTSSQKVFDTLCHRTIRNKFADEALSTQIVEYTGINPQSAIAEMKEAGWYLRDSGLNHSDSFAGAIALRFGNRFIINASKTDKYQITYDRVCYVEDYIQSENKVRYVGYFPPSSESLVALRVFQEFTYVNVLLHFHYKHMTYSPKFNAYRTTHYVPYGLMEEADTLVDKLKATGSFVIANGHGEFVMAENLSDAKATIGYLLALYDLT</sequence>
<dbReference type="Gene3D" id="3.40.225.10">
    <property type="entry name" value="Class II aldolase/adducin N-terminal domain"/>
    <property type="match status" value="1"/>
</dbReference>
<organism evidence="2 3">
    <name type="scientific">Crenothrix polyspora</name>
    <dbReference type="NCBI Taxonomy" id="360316"/>
    <lineage>
        <taxon>Bacteria</taxon>
        <taxon>Pseudomonadati</taxon>
        <taxon>Pseudomonadota</taxon>
        <taxon>Gammaproteobacteria</taxon>
        <taxon>Methylococcales</taxon>
        <taxon>Crenotrichaceae</taxon>
        <taxon>Crenothrix</taxon>
    </lineage>
</organism>
<dbReference type="RefSeq" id="WP_087144324.1">
    <property type="nucleotide sequence ID" value="NZ_FUKI01000131.1"/>
</dbReference>
<dbReference type="InterPro" id="IPR036409">
    <property type="entry name" value="Aldolase_II/adducin_N_sf"/>
</dbReference>
<dbReference type="GO" id="GO:0005996">
    <property type="term" value="P:monosaccharide metabolic process"/>
    <property type="evidence" value="ECO:0007669"/>
    <property type="project" value="UniProtKB-ARBA"/>
</dbReference>
<dbReference type="SUPFAM" id="SSF53639">
    <property type="entry name" value="AraD/HMP-PK domain-like"/>
    <property type="match status" value="1"/>
</dbReference>
<proteinExistence type="predicted"/>